<reference evidence="1" key="1">
    <citation type="submission" date="2022-03" db="EMBL/GenBank/DDBJ databases">
        <authorList>
            <person name="Tunstrom K."/>
        </authorList>
    </citation>
    <scope>NUCLEOTIDE SEQUENCE</scope>
</reference>
<evidence type="ECO:0000313" key="2">
    <source>
        <dbReference type="Proteomes" id="UP001153954"/>
    </source>
</evidence>
<sequence length="121" mass="14178">MTTRRQIFNDVSVIHSAKTGSDHLLSSDDAEAYRRISRRIWKYLRHDIRIFNTKRIPNIIPKISRTSTCTRLVRLWNSLKKIRHRVKTVLRHLLKADGTPTLKVLQRLFNAVFLEGVTTEA</sequence>
<name>A0AAU9UMS0_EUPED</name>
<dbReference type="AlphaFoldDB" id="A0AAU9UMS0"/>
<keyword evidence="2" id="KW-1185">Reference proteome</keyword>
<organism evidence="1 2">
    <name type="scientific">Euphydryas editha</name>
    <name type="common">Edith's checkerspot</name>
    <dbReference type="NCBI Taxonomy" id="104508"/>
    <lineage>
        <taxon>Eukaryota</taxon>
        <taxon>Metazoa</taxon>
        <taxon>Ecdysozoa</taxon>
        <taxon>Arthropoda</taxon>
        <taxon>Hexapoda</taxon>
        <taxon>Insecta</taxon>
        <taxon>Pterygota</taxon>
        <taxon>Neoptera</taxon>
        <taxon>Endopterygota</taxon>
        <taxon>Lepidoptera</taxon>
        <taxon>Glossata</taxon>
        <taxon>Ditrysia</taxon>
        <taxon>Papilionoidea</taxon>
        <taxon>Nymphalidae</taxon>
        <taxon>Nymphalinae</taxon>
        <taxon>Euphydryas</taxon>
    </lineage>
</organism>
<gene>
    <name evidence="1" type="ORF">EEDITHA_LOCUS14007</name>
</gene>
<dbReference type="Proteomes" id="UP001153954">
    <property type="component" value="Unassembled WGS sequence"/>
</dbReference>
<dbReference type="EMBL" id="CAKOGL010000020">
    <property type="protein sequence ID" value="CAH2098949.1"/>
    <property type="molecule type" value="Genomic_DNA"/>
</dbReference>
<evidence type="ECO:0000313" key="1">
    <source>
        <dbReference type="EMBL" id="CAH2098949.1"/>
    </source>
</evidence>
<accession>A0AAU9UMS0</accession>
<comment type="caution">
    <text evidence="1">The sequence shown here is derived from an EMBL/GenBank/DDBJ whole genome shotgun (WGS) entry which is preliminary data.</text>
</comment>
<protein>
    <submittedName>
        <fullName evidence="1">Uncharacterized protein</fullName>
    </submittedName>
</protein>
<proteinExistence type="predicted"/>